<protein>
    <submittedName>
        <fullName evidence="1">Uncharacterized protein</fullName>
    </submittedName>
</protein>
<dbReference type="AlphaFoldDB" id="A0A7Y6NH21"/>
<proteinExistence type="predicted"/>
<dbReference type="Proteomes" id="UP000566985">
    <property type="component" value="Unassembled WGS sequence"/>
</dbReference>
<comment type="caution">
    <text evidence="1">The sequence shown here is derived from an EMBL/GenBank/DDBJ whole genome shotgun (WGS) entry which is preliminary data.</text>
</comment>
<dbReference type="EMBL" id="JABWPM010000025">
    <property type="protein sequence ID" value="NUY98422.1"/>
    <property type="molecule type" value="Genomic_DNA"/>
</dbReference>
<gene>
    <name evidence="1" type="ORF">HU668_18355</name>
</gene>
<dbReference type="GeneID" id="57347053"/>
<evidence type="ECO:0000313" key="1">
    <source>
        <dbReference type="EMBL" id="NUY98422.1"/>
    </source>
</evidence>
<sequence length="56" mass="6104">MSLNEVLHLILTTSATSGAILHTLRMAGGSFSDWWLAQQLAKEIYISAKCTDVNPV</sequence>
<organism evidence="1 2">
    <name type="scientific">Pantoea brenneri</name>
    <dbReference type="NCBI Taxonomy" id="472694"/>
    <lineage>
        <taxon>Bacteria</taxon>
        <taxon>Pseudomonadati</taxon>
        <taxon>Pseudomonadota</taxon>
        <taxon>Gammaproteobacteria</taxon>
        <taxon>Enterobacterales</taxon>
        <taxon>Erwiniaceae</taxon>
        <taxon>Pantoea</taxon>
    </lineage>
</organism>
<name>A0A7Y6NH21_9GAMM</name>
<evidence type="ECO:0000313" key="2">
    <source>
        <dbReference type="Proteomes" id="UP000566985"/>
    </source>
</evidence>
<reference evidence="1 2" key="1">
    <citation type="submission" date="2020-05" db="EMBL/GenBank/DDBJ databases">
        <title>Whole Genome Sequences of Enterobacteriales Associated with the International Space Station.</title>
        <authorList>
            <person name="Bharadwaj A."/>
            <person name="Daudu R."/>
            <person name="Singh N."/>
            <person name="Wood J."/>
            <person name="Debieu M."/>
            <person name="Mason C."/>
            <person name="Wang C."/>
            <person name="Venkateswaran K."/>
        </authorList>
    </citation>
    <scope>NUCLEOTIDE SEQUENCE [LARGE SCALE GENOMIC DNA]</scope>
    <source>
        <strain evidence="1 2">IF5SW-B1</strain>
    </source>
</reference>
<dbReference type="RefSeq" id="WP_164092213.1">
    <property type="nucleotide sequence ID" value="NZ_JABWPE010000025.1"/>
</dbReference>
<accession>A0A7Y6NH21</accession>